<feature type="compositionally biased region" description="Basic residues" evidence="4">
    <location>
        <begin position="7"/>
        <end position="16"/>
    </location>
</feature>
<protein>
    <recommendedName>
        <fullName evidence="5">GCF C-terminal domain-containing protein</fullName>
    </recommendedName>
</protein>
<sequence length="716" mass="81468">MSFPSFRKPKKPTSLRKKWDDDDDDSSVPASVAVSMVDDEPEEKPIKSRSTNSRSTTQKPKQAVSSFDNEEDYIDPKFQTFKFKKANPLTISSSQSVFASIPSASSATLNKSSVDSFRSGKAGSYTPEILAEMKRQQAAVARPVIEFDPNDIKDPGSGKNPENQKTVIPDAKQIHAARLLREKRRTTASILQETTPSYIPLDESTVSRRYGESRLLTEDQEIDGEEAFEDNQGNTIEFGAQTAKKVKENFKRAMQDEIMMADQDIEDDSEVKQWELQQISKGHCMDLELADMSAVLKKPPMSNDIQHGNDLFLWFSYLPEIAPIPSVPDIIFTLDKQIMELTDLANEHTFQLNSSLAEINASEQAIIKMDLELKLLSERYDYFQQLFTYVIDLDGFLDAKLTTLEELEQDLHSWRMVHAKDAVKAVQTRLNELFTTFSGSDRTDADMNENQEHTLPTQSVEQIMDQHRTLLDDAKKQYRKLSVIKDRFQIWKCKFPKEYDQAYGSLSLVGAFALHVRFEHFGWEPFKVPLNFEETNWHQELCSFGISDERLLDPDEADAMLVSKVMEKTIIPQLVIAMDTFDPFSGDQTKLFIRILDQLLDYTECSSTPFKNLVDAFLLRFKTVLDSATQYTCNPLQLVNVSNRQAAVSAKLSWFSIYIQLLSNLISCEKHVGAERIQSLVVTIGINNVLLKALDGSLSYENDMELYEMASFLQCN</sequence>
<dbReference type="InterPro" id="IPR012890">
    <property type="entry name" value="GCFC2-like"/>
</dbReference>
<dbReference type="GO" id="GO:0003677">
    <property type="term" value="F:DNA binding"/>
    <property type="evidence" value="ECO:0007669"/>
    <property type="project" value="InterPro"/>
</dbReference>
<evidence type="ECO:0000256" key="1">
    <source>
        <dbReference type="ARBA" id="ARBA00004123"/>
    </source>
</evidence>
<evidence type="ECO:0000256" key="4">
    <source>
        <dbReference type="SAM" id="MobiDB-lite"/>
    </source>
</evidence>
<comment type="subcellular location">
    <subcellularLocation>
        <location evidence="1">Nucleus</location>
    </subcellularLocation>
</comment>
<evidence type="ECO:0000256" key="2">
    <source>
        <dbReference type="ARBA" id="ARBA00010801"/>
    </source>
</evidence>
<dbReference type="EMBL" id="DS022304">
    <property type="protein sequence ID" value="OAJ40583.1"/>
    <property type="molecule type" value="Genomic_DNA"/>
</dbReference>
<accession>A0A177WKF3</accession>
<proteinExistence type="inferred from homology"/>
<feature type="region of interest" description="Disordered" evidence="4">
    <location>
        <begin position="1"/>
        <end position="70"/>
    </location>
</feature>
<comment type="similarity">
    <text evidence="2">Belongs to the GCF family.</text>
</comment>
<dbReference type="STRING" id="403673.A0A177WKF3"/>
<keyword evidence="3" id="KW-0539">Nucleus</keyword>
<evidence type="ECO:0000259" key="5">
    <source>
        <dbReference type="Pfam" id="PF07842"/>
    </source>
</evidence>
<dbReference type="GO" id="GO:0071008">
    <property type="term" value="C:U2-type post-mRNA release spliceosomal complex"/>
    <property type="evidence" value="ECO:0007669"/>
    <property type="project" value="InterPro"/>
</dbReference>
<dbReference type="InterPro" id="IPR022783">
    <property type="entry name" value="GCFC_dom"/>
</dbReference>
<dbReference type="InterPro" id="IPR028211">
    <property type="entry name" value="Ntr2"/>
</dbReference>
<dbReference type="Proteomes" id="UP000077115">
    <property type="component" value="Unassembled WGS sequence"/>
</dbReference>
<dbReference type="PANTHER" id="PTHR12214">
    <property type="entry name" value="GC-RICH SEQUENCE DNA-BINDING FACTOR"/>
    <property type="match status" value="1"/>
</dbReference>
<dbReference type="VEuPathDB" id="FungiDB:BDEG_24300"/>
<organism evidence="6 7">
    <name type="scientific">Batrachochytrium dendrobatidis (strain JEL423)</name>
    <dbReference type="NCBI Taxonomy" id="403673"/>
    <lineage>
        <taxon>Eukaryota</taxon>
        <taxon>Fungi</taxon>
        <taxon>Fungi incertae sedis</taxon>
        <taxon>Chytridiomycota</taxon>
        <taxon>Chytridiomycota incertae sedis</taxon>
        <taxon>Chytridiomycetes</taxon>
        <taxon>Rhizophydiales</taxon>
        <taxon>Rhizophydiales incertae sedis</taxon>
        <taxon>Batrachochytrium</taxon>
    </lineage>
</organism>
<feature type="compositionally biased region" description="Low complexity" evidence="4">
    <location>
        <begin position="27"/>
        <end position="36"/>
    </location>
</feature>
<evidence type="ECO:0000313" key="6">
    <source>
        <dbReference type="EMBL" id="OAJ40583.1"/>
    </source>
</evidence>
<dbReference type="OrthoDB" id="429427at2759"/>
<reference evidence="6 7" key="2">
    <citation type="submission" date="2016-05" db="EMBL/GenBank/DDBJ databases">
        <title>Lineage-specific infection strategies underlie the spectrum of fungal disease in amphibians.</title>
        <authorList>
            <person name="Cuomo C.A."/>
            <person name="Farrer R.A."/>
            <person name="James T."/>
            <person name="Longcore J."/>
            <person name="Birren B."/>
        </authorList>
    </citation>
    <scope>NUCLEOTIDE SEQUENCE [LARGE SCALE GENOMIC DNA]</scope>
    <source>
        <strain evidence="6 7">JEL423</strain>
    </source>
</reference>
<feature type="domain" description="GCF C-terminal" evidence="5">
    <location>
        <begin position="482"/>
        <end position="627"/>
    </location>
</feature>
<dbReference type="GO" id="GO:0000390">
    <property type="term" value="P:spliceosomal complex disassembly"/>
    <property type="evidence" value="ECO:0007669"/>
    <property type="project" value="InterPro"/>
</dbReference>
<evidence type="ECO:0000256" key="3">
    <source>
        <dbReference type="ARBA" id="ARBA00023242"/>
    </source>
</evidence>
<dbReference type="AlphaFoldDB" id="A0A177WKF3"/>
<gene>
    <name evidence="6" type="ORF">BDEG_24300</name>
</gene>
<dbReference type="Pfam" id="PF07842">
    <property type="entry name" value="GCFC"/>
    <property type="match status" value="1"/>
</dbReference>
<feature type="compositionally biased region" description="Polar residues" evidence="4">
    <location>
        <begin position="48"/>
        <end position="67"/>
    </location>
</feature>
<dbReference type="Pfam" id="PF15458">
    <property type="entry name" value="NTR2"/>
    <property type="match status" value="1"/>
</dbReference>
<name>A0A177WKF3_BATDL</name>
<dbReference type="PANTHER" id="PTHR12214:SF0">
    <property type="entry name" value="LD29489P"/>
    <property type="match status" value="1"/>
</dbReference>
<dbReference type="eggNOG" id="KOG2136">
    <property type="taxonomic scope" value="Eukaryota"/>
</dbReference>
<reference evidence="6 7" key="1">
    <citation type="submission" date="2006-10" db="EMBL/GenBank/DDBJ databases">
        <title>The Genome Sequence of Batrachochytrium dendrobatidis JEL423.</title>
        <authorList>
            <consortium name="The Broad Institute Genome Sequencing Platform"/>
            <person name="Birren B."/>
            <person name="Lander E."/>
            <person name="Galagan J."/>
            <person name="Cuomo C."/>
            <person name="Devon K."/>
            <person name="Jaffe D."/>
            <person name="Butler J."/>
            <person name="Alvarez P."/>
            <person name="Gnerre S."/>
            <person name="Grabherr M."/>
            <person name="Kleber M."/>
            <person name="Mauceli E."/>
            <person name="Brockman W."/>
            <person name="Young S."/>
            <person name="LaButti K."/>
            <person name="Sykes S."/>
            <person name="DeCaprio D."/>
            <person name="Crawford M."/>
            <person name="Koehrsen M."/>
            <person name="Engels R."/>
            <person name="Montgomery P."/>
            <person name="Pearson M."/>
            <person name="Howarth C."/>
            <person name="Larson L."/>
            <person name="White J."/>
            <person name="O'Leary S."/>
            <person name="Kodira C."/>
            <person name="Zeng Q."/>
            <person name="Yandava C."/>
            <person name="Alvarado L."/>
            <person name="Longcore J."/>
            <person name="James T."/>
        </authorList>
    </citation>
    <scope>NUCLEOTIDE SEQUENCE [LARGE SCALE GENOMIC DNA]</scope>
    <source>
        <strain evidence="6 7">JEL423</strain>
    </source>
</reference>
<evidence type="ECO:0000313" key="7">
    <source>
        <dbReference type="Proteomes" id="UP000077115"/>
    </source>
</evidence>